<feature type="chain" id="PRO_5036291042" evidence="2">
    <location>
        <begin position="25"/>
        <end position="793"/>
    </location>
</feature>
<dbReference type="EMBL" id="JROI01000004">
    <property type="protein sequence ID" value="KGI79026.1"/>
    <property type="molecule type" value="Genomic_DNA"/>
</dbReference>
<dbReference type="AlphaFoldDB" id="A0A099CZF4"/>
<feature type="domain" description="Dipeptidylpeptidase IV N-terminal" evidence="4">
    <location>
        <begin position="163"/>
        <end position="483"/>
    </location>
</feature>
<evidence type="ECO:0000313" key="6">
    <source>
        <dbReference type="EMBL" id="MBB6184615.1"/>
    </source>
</evidence>
<evidence type="ECO:0000313" key="5">
    <source>
        <dbReference type="EMBL" id="KGI79026.1"/>
    </source>
</evidence>
<keyword evidence="6" id="KW-0378">Hydrolase</keyword>
<dbReference type="Pfam" id="PF00930">
    <property type="entry name" value="DPPIV_N"/>
    <property type="match status" value="1"/>
</dbReference>
<name>A0A099CZF4_9GAMM</name>
<keyword evidence="6" id="KW-0031">Aminopeptidase</keyword>
<keyword evidence="6" id="KW-0645">Protease</keyword>
<dbReference type="HOGENOM" id="CLU_006105_3_1_6"/>
<feature type="region of interest" description="Disordered" evidence="1">
    <location>
        <begin position="153"/>
        <end position="172"/>
    </location>
</feature>
<dbReference type="EMBL" id="JACHET010000001">
    <property type="protein sequence ID" value="MBB6184615.1"/>
    <property type="molecule type" value="Genomic_DNA"/>
</dbReference>
<keyword evidence="2" id="KW-0732">Signal</keyword>
<evidence type="ECO:0000256" key="1">
    <source>
        <dbReference type="SAM" id="MobiDB-lite"/>
    </source>
</evidence>
<evidence type="ECO:0000259" key="4">
    <source>
        <dbReference type="Pfam" id="PF00930"/>
    </source>
</evidence>
<gene>
    <name evidence="6" type="ORF">HNQ86_001960</name>
    <name evidence="5" type="ORF">LF63_0101350</name>
</gene>
<dbReference type="PANTHER" id="PTHR11731">
    <property type="entry name" value="PROTEASE FAMILY S9B,C DIPEPTIDYL-PEPTIDASE IV-RELATED"/>
    <property type="match status" value="1"/>
</dbReference>
<evidence type="ECO:0000313" key="7">
    <source>
        <dbReference type="Proteomes" id="UP000029708"/>
    </source>
</evidence>
<feature type="compositionally biased region" description="Basic and acidic residues" evidence="1">
    <location>
        <begin position="155"/>
        <end position="167"/>
    </location>
</feature>
<dbReference type="GO" id="GO:0008236">
    <property type="term" value="F:serine-type peptidase activity"/>
    <property type="evidence" value="ECO:0007669"/>
    <property type="project" value="InterPro"/>
</dbReference>
<dbReference type="SUPFAM" id="SSF82171">
    <property type="entry name" value="DPP6 N-terminal domain-like"/>
    <property type="match status" value="1"/>
</dbReference>
<dbReference type="GO" id="GO:0004177">
    <property type="term" value="F:aminopeptidase activity"/>
    <property type="evidence" value="ECO:0007669"/>
    <property type="project" value="UniProtKB-KW"/>
</dbReference>
<dbReference type="InterPro" id="IPR002469">
    <property type="entry name" value="Peptidase_S9B_N"/>
</dbReference>
<evidence type="ECO:0000259" key="3">
    <source>
        <dbReference type="Pfam" id="PF00326"/>
    </source>
</evidence>
<dbReference type="Proteomes" id="UP000560000">
    <property type="component" value="Unassembled WGS sequence"/>
</dbReference>
<dbReference type="InterPro" id="IPR050278">
    <property type="entry name" value="Serine_Prot_S9B/DPPIV"/>
</dbReference>
<evidence type="ECO:0000256" key="2">
    <source>
        <dbReference type="SAM" id="SignalP"/>
    </source>
</evidence>
<organism evidence="5 7">
    <name type="scientific">Oleiagrimonas soli</name>
    <dbReference type="NCBI Taxonomy" id="1543381"/>
    <lineage>
        <taxon>Bacteria</taxon>
        <taxon>Pseudomonadati</taxon>
        <taxon>Pseudomonadota</taxon>
        <taxon>Gammaproteobacteria</taxon>
        <taxon>Lysobacterales</taxon>
        <taxon>Rhodanobacteraceae</taxon>
        <taxon>Oleiagrimonas</taxon>
    </lineage>
</organism>
<dbReference type="Pfam" id="PF00326">
    <property type="entry name" value="Peptidase_S9"/>
    <property type="match status" value="1"/>
</dbReference>
<dbReference type="RefSeq" id="WP_043099121.1">
    <property type="nucleotide sequence ID" value="NZ_JACHET010000001.1"/>
</dbReference>
<dbReference type="InterPro" id="IPR001375">
    <property type="entry name" value="Peptidase_S9_cat"/>
</dbReference>
<sequence>MHSLNRTSRTLLGLGLALACTAVAAQGRTLTAKDYAQAAQALSMNTSPLIDHDVGGIHWLNDHEVGYQEQTDGKTAYLRMDAATGKARVAFDPAVLAARLAAVSGKPVDAEHLPVRDWSFGEDGRLQVSALGGWYTCDLGAKGACVKGRAVRSAASRDKMSPSRDEPGVLSPDGTKEVFVRRWNLWVRDLKSGDEFPLTTDGVKNFGYATDNAGWLHSDGAIVRWSPDSTHVVTYQQDQRQVGDMYTLRTQVGHPKLEAWKYPLPGDKHVFMIEPVVIDVDTHTVTRVKMKPQQRLSSLCDDIDCDRDGTWDDVKWAPDGKSFAIVTTSRDRHHEWYHVVNAANGDVRTVFEDSVTTFYESGHGMVNWQYLPASDQAIWFSERTDWGNLYLRSLKTGKELHAITTGEGNVTQVRHVDRKARELWFVGVGRTPGVNPYYRQFWKVGLDGGKPVLLTPEDADHDITMSKDGTYFVDSYSTPTTPPVTVLRSSADGHVIATLAKTDISRLKAAGWVPPVPFTVKARDGKTTLYGMMFKPAHFDPHKKYPIIDYIYPGPQTGSVRGRSFLASRGDNQALADLGFVVIALDGMGTPWRSKSFHTTWYGDMGDNTLPDQVAGIKELAKRYPWIDIGRVGIWGHSGGGNATADALFRYPDFFKVGWAESGNHDNRNYENDWGEKYQGLLVKNADGTTNYDNQANQDIAKNLKGRLMLVHGSIDDNVPTGETLLVVDALIKANKNFDMLIIPNVHHGYGLTGTMYATRRRWDYFVKHLAGDTPPAAFQFQLPAWMMKMRHH</sequence>
<keyword evidence="7" id="KW-1185">Reference proteome</keyword>
<reference evidence="5 7" key="1">
    <citation type="submission" date="2014-09" db="EMBL/GenBank/DDBJ databases">
        <title>Xanthomonadaceae 3.5X direct submission.</title>
        <authorList>
            <person name="Fang T."/>
            <person name="Wang H."/>
        </authorList>
    </citation>
    <scope>NUCLEOTIDE SEQUENCE [LARGE SCALE GENOMIC DNA]</scope>
    <source>
        <strain evidence="5 7">3.5X</strain>
    </source>
</reference>
<dbReference type="STRING" id="1543381.LF63_0101350"/>
<dbReference type="InterPro" id="IPR029058">
    <property type="entry name" value="AB_hydrolase_fold"/>
</dbReference>
<comment type="caution">
    <text evidence="5">The sequence shown here is derived from an EMBL/GenBank/DDBJ whole genome shotgun (WGS) entry which is preliminary data.</text>
</comment>
<dbReference type="OrthoDB" id="9812921at2"/>
<dbReference type="Gene3D" id="2.140.10.30">
    <property type="entry name" value="Dipeptidylpeptidase IV, N-terminal domain"/>
    <property type="match status" value="1"/>
</dbReference>
<dbReference type="Gene3D" id="3.40.50.1820">
    <property type="entry name" value="alpha/beta hydrolase"/>
    <property type="match status" value="1"/>
</dbReference>
<accession>A0A099CZF4</accession>
<proteinExistence type="predicted"/>
<dbReference type="PROSITE" id="PS51257">
    <property type="entry name" value="PROKAR_LIPOPROTEIN"/>
    <property type="match status" value="1"/>
</dbReference>
<feature type="domain" description="Peptidase S9 prolyl oligopeptidase catalytic" evidence="3">
    <location>
        <begin position="573"/>
        <end position="771"/>
    </location>
</feature>
<dbReference type="Proteomes" id="UP000029708">
    <property type="component" value="Unassembled WGS sequence"/>
</dbReference>
<dbReference type="GO" id="GO:0006508">
    <property type="term" value="P:proteolysis"/>
    <property type="evidence" value="ECO:0007669"/>
    <property type="project" value="InterPro"/>
</dbReference>
<dbReference type="SUPFAM" id="SSF53474">
    <property type="entry name" value="alpha/beta-Hydrolases"/>
    <property type="match status" value="1"/>
</dbReference>
<feature type="signal peptide" evidence="2">
    <location>
        <begin position="1"/>
        <end position="24"/>
    </location>
</feature>
<evidence type="ECO:0000313" key="8">
    <source>
        <dbReference type="Proteomes" id="UP000560000"/>
    </source>
</evidence>
<dbReference type="PANTHER" id="PTHR11731:SF118">
    <property type="entry name" value="BLR1971 PROTEIN"/>
    <property type="match status" value="1"/>
</dbReference>
<reference evidence="6 8" key="2">
    <citation type="submission" date="2020-08" db="EMBL/GenBank/DDBJ databases">
        <title>Genomic Encyclopedia of Type Strains, Phase IV (KMG-IV): sequencing the most valuable type-strain genomes for metagenomic binning, comparative biology and taxonomic classification.</title>
        <authorList>
            <person name="Goeker M."/>
        </authorList>
    </citation>
    <scope>NUCLEOTIDE SEQUENCE [LARGE SCALE GENOMIC DNA]</scope>
    <source>
        <strain evidence="6 8">DSM 107085</strain>
    </source>
</reference>
<protein>
    <submittedName>
        <fullName evidence="6">Dipeptidyl aminopeptidase/acylaminoacyl peptidase</fullName>
    </submittedName>
    <submittedName>
        <fullName evidence="5">Peptidase S9</fullName>
    </submittedName>
</protein>